<accession>H2Y176</accession>
<sequence length="40" mass="4843">MLPPLCLHYTIKTFRVFEQFSIFKYKTSNKTMKLTKNLCK</sequence>
<dbReference type="HOGENOM" id="CLU_3299075_0_0_1"/>
<reference evidence="2" key="1">
    <citation type="journal article" date="2002" name="Science">
        <title>The draft genome of Ciona intestinalis: insights into chordate and vertebrate origins.</title>
        <authorList>
            <person name="Dehal P."/>
            <person name="Satou Y."/>
            <person name="Campbell R.K."/>
            <person name="Chapman J."/>
            <person name="Degnan B."/>
            <person name="De Tomaso A."/>
            <person name="Davidson B."/>
            <person name="Di Gregorio A."/>
            <person name="Gelpke M."/>
            <person name="Goodstein D.M."/>
            <person name="Harafuji N."/>
            <person name="Hastings K.E."/>
            <person name="Ho I."/>
            <person name="Hotta K."/>
            <person name="Huang W."/>
            <person name="Kawashima T."/>
            <person name="Lemaire P."/>
            <person name="Martinez D."/>
            <person name="Meinertzhagen I.A."/>
            <person name="Necula S."/>
            <person name="Nonaka M."/>
            <person name="Putnam N."/>
            <person name="Rash S."/>
            <person name="Saiga H."/>
            <person name="Satake M."/>
            <person name="Terry A."/>
            <person name="Yamada L."/>
            <person name="Wang H.G."/>
            <person name="Awazu S."/>
            <person name="Azumi K."/>
            <person name="Boore J."/>
            <person name="Branno M."/>
            <person name="Chin-Bow S."/>
            <person name="DeSantis R."/>
            <person name="Doyle S."/>
            <person name="Francino P."/>
            <person name="Keys D.N."/>
            <person name="Haga S."/>
            <person name="Hayashi H."/>
            <person name="Hino K."/>
            <person name="Imai K.S."/>
            <person name="Inaba K."/>
            <person name="Kano S."/>
            <person name="Kobayashi K."/>
            <person name="Kobayashi M."/>
            <person name="Lee B.I."/>
            <person name="Makabe K.W."/>
            <person name="Manohar C."/>
            <person name="Matassi G."/>
            <person name="Medina M."/>
            <person name="Mochizuki Y."/>
            <person name="Mount S."/>
            <person name="Morishita T."/>
            <person name="Miura S."/>
            <person name="Nakayama A."/>
            <person name="Nishizaka S."/>
            <person name="Nomoto H."/>
            <person name="Ohta F."/>
            <person name="Oishi K."/>
            <person name="Rigoutsos I."/>
            <person name="Sano M."/>
            <person name="Sasaki A."/>
            <person name="Sasakura Y."/>
            <person name="Shoguchi E."/>
            <person name="Shin-i T."/>
            <person name="Spagnuolo A."/>
            <person name="Stainier D."/>
            <person name="Suzuki M.M."/>
            <person name="Tassy O."/>
            <person name="Takatori N."/>
            <person name="Tokuoka M."/>
            <person name="Yagi K."/>
            <person name="Yoshizaki F."/>
            <person name="Wada S."/>
            <person name="Zhang C."/>
            <person name="Hyatt P.D."/>
            <person name="Larimer F."/>
            <person name="Detter C."/>
            <person name="Doggett N."/>
            <person name="Glavina T."/>
            <person name="Hawkins T."/>
            <person name="Richardson P."/>
            <person name="Lucas S."/>
            <person name="Kohara Y."/>
            <person name="Levine M."/>
            <person name="Satoh N."/>
            <person name="Rokhsar D.S."/>
        </authorList>
    </citation>
    <scope>NUCLEOTIDE SEQUENCE [LARGE SCALE GENOMIC DNA]</scope>
</reference>
<organism evidence="1 2">
    <name type="scientific">Ciona intestinalis</name>
    <name type="common">Transparent sea squirt</name>
    <name type="synonym">Ascidia intestinalis</name>
    <dbReference type="NCBI Taxonomy" id="7719"/>
    <lineage>
        <taxon>Eukaryota</taxon>
        <taxon>Metazoa</taxon>
        <taxon>Chordata</taxon>
        <taxon>Tunicata</taxon>
        <taxon>Ascidiacea</taxon>
        <taxon>Phlebobranchia</taxon>
        <taxon>Cionidae</taxon>
        <taxon>Ciona</taxon>
    </lineage>
</organism>
<dbReference type="Ensembl" id="ENSCINT00000034821.1">
    <property type="protein sequence ID" value="ENSCINP00000035660.1"/>
    <property type="gene ID" value="ENSCING00000023021.1"/>
</dbReference>
<dbReference type="InParanoid" id="H2Y176"/>
<proteinExistence type="predicted"/>
<dbReference type="AlphaFoldDB" id="H2Y176"/>
<keyword evidence="2" id="KW-1185">Reference proteome</keyword>
<dbReference type="Proteomes" id="UP000008144">
    <property type="component" value="Unassembled WGS sequence"/>
</dbReference>
<reference evidence="1" key="3">
    <citation type="submission" date="2025-09" db="UniProtKB">
        <authorList>
            <consortium name="Ensembl"/>
        </authorList>
    </citation>
    <scope>IDENTIFICATION</scope>
</reference>
<reference evidence="1" key="2">
    <citation type="submission" date="2025-08" db="UniProtKB">
        <authorList>
            <consortium name="Ensembl"/>
        </authorList>
    </citation>
    <scope>IDENTIFICATION</scope>
</reference>
<name>H2Y176_CIOIN</name>
<evidence type="ECO:0000313" key="1">
    <source>
        <dbReference type="Ensembl" id="ENSCINP00000035660.1"/>
    </source>
</evidence>
<protein>
    <submittedName>
        <fullName evidence="1">Uncharacterized protein</fullName>
    </submittedName>
</protein>
<evidence type="ECO:0000313" key="2">
    <source>
        <dbReference type="Proteomes" id="UP000008144"/>
    </source>
</evidence>